<comment type="caution">
    <text evidence="8">The sequence shown here is derived from an EMBL/GenBank/DDBJ whole genome shotgun (WGS) entry which is preliminary data.</text>
</comment>
<dbReference type="Proteomes" id="UP001231518">
    <property type="component" value="Chromosome 10"/>
</dbReference>
<evidence type="ECO:0000256" key="4">
    <source>
        <dbReference type="ARBA" id="ARBA00023240"/>
    </source>
</evidence>
<organism evidence="8 9">
    <name type="scientific">Mythimna separata</name>
    <name type="common">Oriental armyworm</name>
    <name type="synonym">Pseudaletia separata</name>
    <dbReference type="NCBI Taxonomy" id="271217"/>
    <lineage>
        <taxon>Eukaryota</taxon>
        <taxon>Metazoa</taxon>
        <taxon>Ecdysozoa</taxon>
        <taxon>Arthropoda</taxon>
        <taxon>Hexapoda</taxon>
        <taxon>Insecta</taxon>
        <taxon>Pterygota</taxon>
        <taxon>Neoptera</taxon>
        <taxon>Endopterygota</taxon>
        <taxon>Lepidoptera</taxon>
        <taxon>Glossata</taxon>
        <taxon>Ditrysia</taxon>
        <taxon>Noctuoidea</taxon>
        <taxon>Noctuidae</taxon>
        <taxon>Noctuinae</taxon>
        <taxon>Hadenini</taxon>
        <taxon>Mythimna</taxon>
    </lineage>
</organism>
<dbReference type="PANTHER" id="PTHR24252:SF7">
    <property type="entry name" value="HYALIN"/>
    <property type="match status" value="1"/>
</dbReference>
<keyword evidence="2" id="KW-0800">Toxin</keyword>
<name>A0AAD8DWN0_MYTSE</name>
<evidence type="ECO:0000256" key="6">
    <source>
        <dbReference type="ARBA" id="ARBA00084094"/>
    </source>
</evidence>
<accession>A0AAD8DWN0</accession>
<protein>
    <recommendedName>
        <fullName evidence="7">Peptidase S1 domain-containing protein</fullName>
    </recommendedName>
</protein>
<evidence type="ECO:0000256" key="1">
    <source>
        <dbReference type="ARBA" id="ARBA00004239"/>
    </source>
</evidence>
<evidence type="ECO:0000256" key="5">
    <source>
        <dbReference type="ARBA" id="ARBA00055534"/>
    </source>
</evidence>
<evidence type="ECO:0000313" key="9">
    <source>
        <dbReference type="Proteomes" id="UP001231518"/>
    </source>
</evidence>
<keyword evidence="3" id="KW-1015">Disulfide bond</keyword>
<dbReference type="Gene3D" id="2.40.10.10">
    <property type="entry name" value="Trypsin-like serine proteases"/>
    <property type="match status" value="1"/>
</dbReference>
<dbReference type="InterPro" id="IPR018114">
    <property type="entry name" value="TRYPSIN_HIS"/>
</dbReference>
<dbReference type="GO" id="GO:0004252">
    <property type="term" value="F:serine-type endopeptidase activity"/>
    <property type="evidence" value="ECO:0007669"/>
    <property type="project" value="InterPro"/>
</dbReference>
<dbReference type="PROSITE" id="PS00134">
    <property type="entry name" value="TRYPSIN_HIS"/>
    <property type="match status" value="1"/>
</dbReference>
<evidence type="ECO:0000256" key="2">
    <source>
        <dbReference type="ARBA" id="ARBA00022656"/>
    </source>
</evidence>
<dbReference type="FunFam" id="2.40.10.10:FF:000068">
    <property type="entry name" value="transmembrane protease serine 2"/>
    <property type="match status" value="1"/>
</dbReference>
<keyword evidence="6" id="KW-1205">Fibrinolytic toxin</keyword>
<evidence type="ECO:0000259" key="7">
    <source>
        <dbReference type="PROSITE" id="PS50240"/>
    </source>
</evidence>
<dbReference type="AlphaFoldDB" id="A0AAD8DWN0"/>
<dbReference type="SMART" id="SM00020">
    <property type="entry name" value="Tryp_SPc"/>
    <property type="match status" value="1"/>
</dbReference>
<reference evidence="8" key="1">
    <citation type="submission" date="2023-03" db="EMBL/GenBank/DDBJ databases">
        <title>Chromosome-level genomes of two armyworms, Mythimna separata and Mythimna loreyi, provide insights into the biosynthesis and reception of sex pheromones.</title>
        <authorList>
            <person name="Zhao H."/>
        </authorList>
    </citation>
    <scope>NUCLEOTIDE SEQUENCE</scope>
    <source>
        <strain evidence="8">BeijingLab</strain>
        <tissue evidence="8">Pupa</tissue>
    </source>
</reference>
<evidence type="ECO:0000313" key="8">
    <source>
        <dbReference type="EMBL" id="KAJ8726597.1"/>
    </source>
</evidence>
<comment type="subcellular location">
    <subcellularLocation>
        <location evidence="1">Secreted</location>
        <location evidence="1">Extracellular space</location>
    </subcellularLocation>
</comment>
<dbReference type="Pfam" id="PF00089">
    <property type="entry name" value="Trypsin"/>
    <property type="match status" value="1"/>
</dbReference>
<dbReference type="PANTHER" id="PTHR24252">
    <property type="entry name" value="ACROSIN-RELATED"/>
    <property type="match status" value="1"/>
</dbReference>
<sequence>MIKCDKELLITDGEEAKIMKFPHSAFLELVVNNEGEYIFYCGASIVNQRILLTAAHCVEDCSSQSLISVAVGRSNWEKGLLSSVHSFVTHPKYDVKLFIYDIALLTLTTDLKFSKRIQRVALMKNPPYYEKAQVAAWGETTDLLLTTNPNRCIVTVSTPPGTSDHCLGKSVTSFFQPDCDSCGEWRMWPYKSADWDEMRHFFVSYPWQQVCFSSEDPSSCADAKCHVVR</sequence>
<dbReference type="InterPro" id="IPR043504">
    <property type="entry name" value="Peptidase_S1_PA_chymotrypsin"/>
</dbReference>
<dbReference type="GO" id="GO:0005576">
    <property type="term" value="C:extracellular region"/>
    <property type="evidence" value="ECO:0007669"/>
    <property type="project" value="UniProtKB-SubCell"/>
</dbReference>
<dbReference type="EMBL" id="JARGEI010000009">
    <property type="protein sequence ID" value="KAJ8726597.1"/>
    <property type="molecule type" value="Genomic_DNA"/>
</dbReference>
<dbReference type="GO" id="GO:0090729">
    <property type="term" value="F:toxin activity"/>
    <property type="evidence" value="ECO:0007669"/>
    <property type="project" value="UniProtKB-KW"/>
</dbReference>
<dbReference type="SUPFAM" id="SSF50494">
    <property type="entry name" value="Trypsin-like serine proteases"/>
    <property type="match status" value="1"/>
</dbReference>
<proteinExistence type="predicted"/>
<feature type="domain" description="Peptidase S1" evidence="7">
    <location>
        <begin position="10"/>
        <end position="229"/>
    </location>
</feature>
<keyword evidence="9" id="KW-1185">Reference proteome</keyword>
<gene>
    <name evidence="8" type="ORF">PYW07_001295</name>
</gene>
<dbReference type="GO" id="GO:0006508">
    <property type="term" value="P:proteolysis"/>
    <property type="evidence" value="ECO:0007669"/>
    <property type="project" value="InterPro"/>
</dbReference>
<dbReference type="InterPro" id="IPR001254">
    <property type="entry name" value="Trypsin_dom"/>
</dbReference>
<evidence type="ECO:0000256" key="3">
    <source>
        <dbReference type="ARBA" id="ARBA00023157"/>
    </source>
</evidence>
<dbReference type="InterPro" id="IPR009003">
    <property type="entry name" value="Peptidase_S1_PA"/>
</dbReference>
<dbReference type="PROSITE" id="PS50240">
    <property type="entry name" value="TRYPSIN_DOM"/>
    <property type="match status" value="1"/>
</dbReference>
<keyword evidence="4" id="KW-1199">Hemostasis impairing toxin</keyword>
<comment type="function">
    <text evidence="5">Fibrinolytic activity; shows preferential cleavage of Arg-Gly bonds in all three fibrinogen chains. Contact with the caterpillars causes severe bleeding, due the anticoagulant effect of the protein.</text>
</comment>